<proteinExistence type="predicted"/>
<reference evidence="2" key="1">
    <citation type="submission" date="2018-02" db="EMBL/GenBank/DDBJ databases">
        <authorList>
            <person name="Cohen D.B."/>
            <person name="Kent A.D."/>
        </authorList>
    </citation>
    <scope>NUCLEOTIDE SEQUENCE</scope>
</reference>
<evidence type="ECO:0000256" key="1">
    <source>
        <dbReference type="SAM" id="MobiDB-lite"/>
    </source>
</evidence>
<evidence type="ECO:0000313" key="2">
    <source>
        <dbReference type="EMBL" id="SPD20852.1"/>
    </source>
</evidence>
<accession>A0A2N9I875</accession>
<dbReference type="EMBL" id="OIVN01005101">
    <property type="protein sequence ID" value="SPD20852.1"/>
    <property type="molecule type" value="Genomic_DNA"/>
</dbReference>
<feature type="region of interest" description="Disordered" evidence="1">
    <location>
        <begin position="1"/>
        <end position="46"/>
    </location>
</feature>
<organism evidence="2">
    <name type="scientific">Fagus sylvatica</name>
    <name type="common">Beechnut</name>
    <dbReference type="NCBI Taxonomy" id="28930"/>
    <lineage>
        <taxon>Eukaryota</taxon>
        <taxon>Viridiplantae</taxon>
        <taxon>Streptophyta</taxon>
        <taxon>Embryophyta</taxon>
        <taxon>Tracheophyta</taxon>
        <taxon>Spermatophyta</taxon>
        <taxon>Magnoliopsida</taxon>
        <taxon>eudicotyledons</taxon>
        <taxon>Gunneridae</taxon>
        <taxon>Pentapetalae</taxon>
        <taxon>rosids</taxon>
        <taxon>fabids</taxon>
        <taxon>Fagales</taxon>
        <taxon>Fagaceae</taxon>
        <taxon>Fagus</taxon>
    </lineage>
</organism>
<dbReference type="PANTHER" id="PTHR36385:SF1">
    <property type="entry name" value="OS07G0562900 PROTEIN"/>
    <property type="match status" value="1"/>
</dbReference>
<dbReference type="AlphaFoldDB" id="A0A2N9I875"/>
<name>A0A2N9I875_FAGSY</name>
<protein>
    <submittedName>
        <fullName evidence="2">Uncharacterized protein</fullName>
    </submittedName>
</protein>
<sequence length="46" mass="4902">MAKNRNKKKRNADSMDISEVTVSDTPQAMDMSESGAQNTASGASIK</sequence>
<gene>
    <name evidence="2" type="ORF">FSB_LOCUS48734</name>
</gene>
<dbReference type="PANTHER" id="PTHR36385">
    <property type="entry name" value="OS07G0562900 PROTEIN"/>
    <property type="match status" value="1"/>
</dbReference>
<feature type="compositionally biased region" description="Polar residues" evidence="1">
    <location>
        <begin position="34"/>
        <end position="46"/>
    </location>
</feature>
<feature type="compositionally biased region" description="Basic residues" evidence="1">
    <location>
        <begin position="1"/>
        <end position="10"/>
    </location>
</feature>